<accession>A0ABR9ISA8</accession>
<gene>
    <name evidence="2" type="ORF">H4W29_003257</name>
</gene>
<organism evidence="2 3">
    <name type="scientific">Rhizobium viscosum</name>
    <name type="common">Arthrobacter viscosus</name>
    <dbReference type="NCBI Taxonomy" id="1673"/>
    <lineage>
        <taxon>Bacteria</taxon>
        <taxon>Pseudomonadati</taxon>
        <taxon>Pseudomonadota</taxon>
        <taxon>Alphaproteobacteria</taxon>
        <taxon>Hyphomicrobiales</taxon>
        <taxon>Rhizobiaceae</taxon>
        <taxon>Rhizobium/Agrobacterium group</taxon>
        <taxon>Rhizobium</taxon>
    </lineage>
</organism>
<evidence type="ECO:0000256" key="1">
    <source>
        <dbReference type="SAM" id="MobiDB-lite"/>
    </source>
</evidence>
<name>A0ABR9ISA8_RHIVS</name>
<feature type="compositionally biased region" description="Basic and acidic residues" evidence="1">
    <location>
        <begin position="52"/>
        <end position="71"/>
    </location>
</feature>
<feature type="compositionally biased region" description="Basic and acidic residues" evidence="1">
    <location>
        <begin position="1"/>
        <end position="23"/>
    </location>
</feature>
<dbReference type="Proteomes" id="UP000620262">
    <property type="component" value="Unassembled WGS sequence"/>
</dbReference>
<feature type="region of interest" description="Disordered" evidence="1">
    <location>
        <begin position="1"/>
        <end position="71"/>
    </location>
</feature>
<reference evidence="2 3" key="1">
    <citation type="submission" date="2020-10" db="EMBL/GenBank/DDBJ databases">
        <title>Sequencing the genomes of 1000 actinobacteria strains.</title>
        <authorList>
            <person name="Klenk H.-P."/>
        </authorList>
    </citation>
    <scope>NUCLEOTIDE SEQUENCE [LARGE SCALE GENOMIC DNA]</scope>
    <source>
        <strain evidence="2 3">DSM 7307</strain>
    </source>
</reference>
<evidence type="ECO:0000313" key="2">
    <source>
        <dbReference type="EMBL" id="MBE1506076.1"/>
    </source>
</evidence>
<dbReference type="RefSeq" id="WP_312872305.1">
    <property type="nucleotide sequence ID" value="NZ_BAAAVL010000005.1"/>
</dbReference>
<sequence length="71" mass="7886">MSGKDKIHKDAEGQFARSDEGRRNSGVSSAKPRVITHSDDATIHCTPPGQKPNKDWNVKHDEANSERSRSE</sequence>
<keyword evidence="3" id="KW-1185">Reference proteome</keyword>
<comment type="caution">
    <text evidence="2">The sequence shown here is derived from an EMBL/GenBank/DDBJ whole genome shotgun (WGS) entry which is preliminary data.</text>
</comment>
<dbReference type="EMBL" id="JADBEC010000001">
    <property type="protein sequence ID" value="MBE1506076.1"/>
    <property type="molecule type" value="Genomic_DNA"/>
</dbReference>
<protein>
    <submittedName>
        <fullName evidence="2">Uncharacterized protein</fullName>
    </submittedName>
</protein>
<evidence type="ECO:0000313" key="3">
    <source>
        <dbReference type="Proteomes" id="UP000620262"/>
    </source>
</evidence>
<proteinExistence type="predicted"/>